<organism evidence="3 4">
    <name type="scientific">Phaeodactylibacter xiamenensis</name>
    <dbReference type="NCBI Taxonomy" id="1524460"/>
    <lineage>
        <taxon>Bacteria</taxon>
        <taxon>Pseudomonadati</taxon>
        <taxon>Bacteroidota</taxon>
        <taxon>Saprospiria</taxon>
        <taxon>Saprospirales</taxon>
        <taxon>Haliscomenobacteraceae</taxon>
        <taxon>Phaeodactylibacter</taxon>
    </lineage>
</organism>
<proteinExistence type="inferred from homology"/>
<feature type="domain" description="UspA" evidence="2">
    <location>
        <begin position="1"/>
        <end position="140"/>
    </location>
</feature>
<dbReference type="STRING" id="1524460.IX84_12315"/>
<name>A0A098S9Z9_9BACT</name>
<sequence>MRTILSPTDFSLCARYATDAAAQLARRLDAQLHLLHCMNLPDGWDDWSEQQRSMRPDIQQMVANAQLQLQDLSNAYPNLEVKATVCSGALPKSVAEYVEHAAADLVVMGSHGASGKNEYFIGSNTQKVVREVHCPVLVVKEPLEHINFDKVVFASSFHQKEREAFLKFKEFVKPFVPEIHLVEIHTSSFFDPPYILSRQAMEEFRGLCAPFRCETHVFRNFSVDRGVRAFAEKIGAGLIGISNHHRHPLRRMLSGSNVEALVNHSDIPVLSVDYMDEIDTPAPIERKQQQLSF</sequence>
<dbReference type="CDD" id="cd00293">
    <property type="entry name" value="USP-like"/>
    <property type="match status" value="2"/>
</dbReference>
<protein>
    <recommendedName>
        <fullName evidence="2">UspA domain-containing protein</fullName>
    </recommendedName>
</protein>
<dbReference type="InterPro" id="IPR006015">
    <property type="entry name" value="Universal_stress_UspA"/>
</dbReference>
<dbReference type="SUPFAM" id="SSF52402">
    <property type="entry name" value="Adenine nucleotide alpha hydrolases-like"/>
    <property type="match status" value="2"/>
</dbReference>
<dbReference type="PANTHER" id="PTHR46268">
    <property type="entry name" value="STRESS RESPONSE PROTEIN NHAX"/>
    <property type="match status" value="1"/>
</dbReference>
<evidence type="ECO:0000259" key="2">
    <source>
        <dbReference type="Pfam" id="PF00582"/>
    </source>
</evidence>
<accession>A0A098S9Z9</accession>
<dbReference type="RefSeq" id="WP_044220518.1">
    <property type="nucleotide sequence ID" value="NZ_CAKZLC010000335.1"/>
</dbReference>
<evidence type="ECO:0000313" key="3">
    <source>
        <dbReference type="EMBL" id="KGE87907.1"/>
    </source>
</evidence>
<comment type="caution">
    <text evidence="3">The sequence shown here is derived from an EMBL/GenBank/DDBJ whole genome shotgun (WGS) entry which is preliminary data.</text>
</comment>
<dbReference type="InterPro" id="IPR006016">
    <property type="entry name" value="UspA"/>
</dbReference>
<dbReference type="EMBL" id="JPOS01000029">
    <property type="protein sequence ID" value="KGE87907.1"/>
    <property type="molecule type" value="Genomic_DNA"/>
</dbReference>
<gene>
    <name evidence="3" type="ORF">IX84_12315</name>
</gene>
<dbReference type="InterPro" id="IPR014729">
    <property type="entry name" value="Rossmann-like_a/b/a_fold"/>
</dbReference>
<reference evidence="3 4" key="1">
    <citation type="journal article" date="2014" name="Int. J. Syst. Evol. Microbiol.">
        <title>Phaeodactylibacter xiamenensis gen. nov., sp. nov., a member of the family Saprospiraceae isolated from the marine alga Phaeodactylum tricornutum.</title>
        <authorList>
            <person name="Chen Z.Jr."/>
            <person name="Lei X."/>
            <person name="Lai Q."/>
            <person name="Li Y."/>
            <person name="Zhang B."/>
            <person name="Zhang J."/>
            <person name="Zhang H."/>
            <person name="Yang L."/>
            <person name="Zheng W."/>
            <person name="Tian Y."/>
            <person name="Yu Z."/>
            <person name="Xu H.Jr."/>
            <person name="Zheng T."/>
        </authorList>
    </citation>
    <scope>NUCLEOTIDE SEQUENCE [LARGE SCALE GENOMIC DNA]</scope>
    <source>
        <strain evidence="3 4">KD52</strain>
    </source>
</reference>
<dbReference type="PANTHER" id="PTHR46268:SF6">
    <property type="entry name" value="UNIVERSAL STRESS PROTEIN UP12"/>
    <property type="match status" value="1"/>
</dbReference>
<comment type="similarity">
    <text evidence="1">Belongs to the universal stress protein A family.</text>
</comment>
<evidence type="ECO:0000256" key="1">
    <source>
        <dbReference type="ARBA" id="ARBA00008791"/>
    </source>
</evidence>
<keyword evidence="4" id="KW-1185">Reference proteome</keyword>
<evidence type="ECO:0000313" key="4">
    <source>
        <dbReference type="Proteomes" id="UP000029736"/>
    </source>
</evidence>
<dbReference type="PRINTS" id="PR01438">
    <property type="entry name" value="UNVRSLSTRESS"/>
</dbReference>
<dbReference type="Proteomes" id="UP000029736">
    <property type="component" value="Unassembled WGS sequence"/>
</dbReference>
<dbReference type="OrthoDB" id="9788959at2"/>
<dbReference type="Gene3D" id="3.40.50.620">
    <property type="entry name" value="HUPs"/>
    <property type="match status" value="2"/>
</dbReference>
<feature type="domain" description="UspA" evidence="2">
    <location>
        <begin position="213"/>
        <end position="272"/>
    </location>
</feature>
<dbReference type="AlphaFoldDB" id="A0A098S9Z9"/>
<dbReference type="Pfam" id="PF00582">
    <property type="entry name" value="Usp"/>
    <property type="match status" value="2"/>
</dbReference>